<name>A0A831QT56_9FLAO</name>
<accession>A0A831QT56</accession>
<sequence length="280" mass="31931">MKQQVEKNIEKVFVKLNQAWSKGEAVAISDTAYKVTTSDNIYFEIEKDSKFLEPQKFPAQRFAMGEVKERLEGAYISFDKLPENVQDSVVRGEEYLHSSAYPKDGVIKESVKMVQMVYSPNSGSRLDVQIKRKEIVSQDQAKAYNHQFTPVEFKKMVDEGKHVAFEGRSNDGELFTKLAYYEPKLNDIRTKPALSANTYLYGQQLTRPQADAMNKGVETKITIERTKKGPLTYMVSWSPKAERFITKSMEKAKAKETGTEKAIEKSGEKKKRQPNNAISM</sequence>
<dbReference type="AlphaFoldDB" id="A0A831QT56"/>
<gene>
    <name evidence="2" type="ORF">ENH87_18100</name>
</gene>
<dbReference type="EMBL" id="DRGL01000067">
    <property type="protein sequence ID" value="HEA22810.1"/>
    <property type="molecule type" value="Genomic_DNA"/>
</dbReference>
<organism evidence="2">
    <name type="scientific">Pricia antarctica</name>
    <dbReference type="NCBI Taxonomy" id="641691"/>
    <lineage>
        <taxon>Bacteria</taxon>
        <taxon>Pseudomonadati</taxon>
        <taxon>Bacteroidota</taxon>
        <taxon>Flavobacteriia</taxon>
        <taxon>Flavobacteriales</taxon>
        <taxon>Flavobacteriaceae</taxon>
        <taxon>Pricia</taxon>
    </lineage>
</organism>
<feature type="compositionally biased region" description="Basic and acidic residues" evidence="1">
    <location>
        <begin position="250"/>
        <end position="267"/>
    </location>
</feature>
<protein>
    <recommendedName>
        <fullName evidence="3">DUF3945 domain-containing protein</fullName>
    </recommendedName>
</protein>
<evidence type="ECO:0000256" key="1">
    <source>
        <dbReference type="SAM" id="MobiDB-lite"/>
    </source>
</evidence>
<feature type="region of interest" description="Disordered" evidence="1">
    <location>
        <begin position="250"/>
        <end position="280"/>
    </location>
</feature>
<evidence type="ECO:0000313" key="2">
    <source>
        <dbReference type="EMBL" id="HEA22810.1"/>
    </source>
</evidence>
<evidence type="ECO:0008006" key="3">
    <source>
        <dbReference type="Google" id="ProtNLM"/>
    </source>
</evidence>
<comment type="caution">
    <text evidence="2">The sequence shown here is derived from an EMBL/GenBank/DDBJ whole genome shotgun (WGS) entry which is preliminary data.</text>
</comment>
<proteinExistence type="predicted"/>
<reference evidence="2" key="1">
    <citation type="journal article" date="2020" name="mSystems">
        <title>Genome- and Community-Level Interaction Insights into Carbon Utilization and Element Cycling Functions of Hydrothermarchaeota in Hydrothermal Sediment.</title>
        <authorList>
            <person name="Zhou Z."/>
            <person name="Liu Y."/>
            <person name="Xu W."/>
            <person name="Pan J."/>
            <person name="Luo Z.H."/>
            <person name="Li M."/>
        </authorList>
    </citation>
    <scope>NUCLEOTIDE SEQUENCE [LARGE SCALE GENOMIC DNA]</scope>
    <source>
        <strain evidence="2">HyVt-345</strain>
    </source>
</reference>
<dbReference type="Proteomes" id="UP000886191">
    <property type="component" value="Unassembled WGS sequence"/>
</dbReference>